<evidence type="ECO:0000313" key="2">
    <source>
        <dbReference type="EMBL" id="MXV18020.1"/>
    </source>
</evidence>
<dbReference type="Pfam" id="PF18676">
    <property type="entry name" value="MBG_2"/>
    <property type="match status" value="1"/>
</dbReference>
<keyword evidence="3" id="KW-1185">Reference proteome</keyword>
<dbReference type="InterPro" id="IPR041286">
    <property type="entry name" value="MBG_2"/>
</dbReference>
<reference evidence="2 3" key="1">
    <citation type="submission" date="2019-11" db="EMBL/GenBank/DDBJ databases">
        <title>Pedobacter sp. HMF7056 Genome sequencing and assembly.</title>
        <authorList>
            <person name="Kang H."/>
            <person name="Kim H."/>
            <person name="Joh K."/>
        </authorList>
    </citation>
    <scope>NUCLEOTIDE SEQUENCE [LARGE SCALE GENOMIC DNA]</scope>
    <source>
        <strain evidence="2 3">HMF7056</strain>
    </source>
</reference>
<feature type="domain" description="MBG" evidence="1">
    <location>
        <begin position="5"/>
        <end position="73"/>
    </location>
</feature>
<gene>
    <name evidence="2" type="ORF">GS398_22200</name>
</gene>
<protein>
    <recommendedName>
        <fullName evidence="1">MBG domain-containing protein</fullName>
    </recommendedName>
</protein>
<feature type="non-terminal residue" evidence="2">
    <location>
        <position position="76"/>
    </location>
</feature>
<dbReference type="Proteomes" id="UP000451233">
    <property type="component" value="Unassembled WGS sequence"/>
</dbReference>
<comment type="caution">
    <text evidence="2">The sequence shown here is derived from an EMBL/GenBank/DDBJ whole genome shotgun (WGS) entry which is preliminary data.</text>
</comment>
<evidence type="ECO:0000313" key="3">
    <source>
        <dbReference type="Proteomes" id="UP000451233"/>
    </source>
</evidence>
<proteinExistence type="predicted"/>
<accession>A0A7K1Y426</accession>
<dbReference type="EMBL" id="WVHS01000023">
    <property type="protein sequence ID" value="MXV18020.1"/>
    <property type="molecule type" value="Genomic_DNA"/>
</dbReference>
<name>A0A7K1Y426_9SPHI</name>
<evidence type="ECO:0000259" key="1">
    <source>
        <dbReference type="Pfam" id="PF18676"/>
    </source>
</evidence>
<feature type="non-terminal residue" evidence="2">
    <location>
        <position position="1"/>
    </location>
</feature>
<dbReference type="AlphaFoldDB" id="A0A7K1Y426"/>
<sequence length="76" mass="8015">EPKAITVTAEAKTKVYGTADPALTYLVTGLVGNDKITSDPRRDAGENAGTYPIKQGDLTAGPNYVITFVPADFNIT</sequence>
<organism evidence="2 3">
    <name type="scientific">Hufsiella ginkgonis</name>
    <dbReference type="NCBI Taxonomy" id="2695274"/>
    <lineage>
        <taxon>Bacteria</taxon>
        <taxon>Pseudomonadati</taxon>
        <taxon>Bacteroidota</taxon>
        <taxon>Sphingobacteriia</taxon>
        <taxon>Sphingobacteriales</taxon>
        <taxon>Sphingobacteriaceae</taxon>
        <taxon>Hufsiella</taxon>
    </lineage>
</organism>
<dbReference type="RefSeq" id="WP_160909028.1">
    <property type="nucleotide sequence ID" value="NZ_WVHS01000023.1"/>
</dbReference>